<evidence type="ECO:0000256" key="1">
    <source>
        <dbReference type="SAM" id="Coils"/>
    </source>
</evidence>
<proteinExistence type="predicted"/>
<sequence>MFELNPLAQPDAWWQHICMLLGAGIIGYIIGYRTSKDQAKNLENELNSITSDLNDCLKSGSSTSTTHDSKESALRLTAEPVVADTEKVLPDDLKLVEGIGPKIEEILNEEGILTFMQLSQANPEDIVQMLRKRGPRFQMHDPATWPRQAGLAAAGKWDDLKIWQAELNKGRTS</sequence>
<dbReference type="EMBL" id="SMJU01000002">
    <property type="protein sequence ID" value="TDB68211.1"/>
    <property type="molecule type" value="Genomic_DNA"/>
</dbReference>
<keyword evidence="2" id="KW-0472">Membrane</keyword>
<gene>
    <name evidence="3" type="ORF">EZE20_04630</name>
</gene>
<protein>
    <recommendedName>
        <fullName evidence="5">DUF4332 domain-containing protein</fullName>
    </recommendedName>
</protein>
<keyword evidence="2" id="KW-0812">Transmembrane</keyword>
<dbReference type="Gene3D" id="1.10.150.20">
    <property type="entry name" value="5' to 3' exonuclease, C-terminal subdomain"/>
    <property type="match status" value="1"/>
</dbReference>
<reference evidence="3 4" key="1">
    <citation type="submission" date="2019-02" db="EMBL/GenBank/DDBJ databases">
        <title>Arundinibacter roseus gen. nov., sp. nov., a new member of the family Cytophagaceae.</title>
        <authorList>
            <person name="Szuroczki S."/>
            <person name="Khayer B."/>
            <person name="Sproer C."/>
            <person name="Toumi M."/>
            <person name="Szabo A."/>
            <person name="Felfoldi T."/>
            <person name="Schumann P."/>
            <person name="Toth E."/>
        </authorList>
    </citation>
    <scope>NUCLEOTIDE SEQUENCE [LARGE SCALE GENOMIC DNA]</scope>
    <source>
        <strain evidence="3 4">DMA-k-7a</strain>
    </source>
</reference>
<evidence type="ECO:0000256" key="2">
    <source>
        <dbReference type="SAM" id="Phobius"/>
    </source>
</evidence>
<comment type="caution">
    <text evidence="3">The sequence shown here is derived from an EMBL/GenBank/DDBJ whole genome shotgun (WGS) entry which is preliminary data.</text>
</comment>
<organism evidence="3 4">
    <name type="scientific">Arundinibacter roseus</name>
    <dbReference type="NCBI Taxonomy" id="2070510"/>
    <lineage>
        <taxon>Bacteria</taxon>
        <taxon>Pseudomonadati</taxon>
        <taxon>Bacteroidota</taxon>
        <taxon>Cytophagia</taxon>
        <taxon>Cytophagales</taxon>
        <taxon>Spirosomataceae</taxon>
        <taxon>Arundinibacter</taxon>
    </lineage>
</organism>
<dbReference type="OrthoDB" id="9807941at2"/>
<evidence type="ECO:0000313" key="4">
    <source>
        <dbReference type="Proteomes" id="UP000295706"/>
    </source>
</evidence>
<dbReference type="AlphaFoldDB" id="A0A4R4KNR0"/>
<dbReference type="RefSeq" id="WP_132114960.1">
    <property type="nucleotide sequence ID" value="NZ_SMJU01000002.1"/>
</dbReference>
<feature type="transmembrane region" description="Helical" evidence="2">
    <location>
        <begin position="12"/>
        <end position="31"/>
    </location>
</feature>
<accession>A0A4R4KNR0</accession>
<name>A0A4R4KNR0_9BACT</name>
<keyword evidence="2" id="KW-1133">Transmembrane helix</keyword>
<evidence type="ECO:0008006" key="5">
    <source>
        <dbReference type="Google" id="ProtNLM"/>
    </source>
</evidence>
<keyword evidence="1" id="KW-0175">Coiled coil</keyword>
<keyword evidence="4" id="KW-1185">Reference proteome</keyword>
<dbReference type="Proteomes" id="UP000295706">
    <property type="component" value="Unassembled WGS sequence"/>
</dbReference>
<evidence type="ECO:0000313" key="3">
    <source>
        <dbReference type="EMBL" id="TDB68211.1"/>
    </source>
</evidence>
<feature type="coiled-coil region" evidence="1">
    <location>
        <begin position="32"/>
        <end position="59"/>
    </location>
</feature>